<evidence type="ECO:0000256" key="1">
    <source>
        <dbReference type="ARBA" id="ARBA00004141"/>
    </source>
</evidence>
<dbReference type="Proteomes" id="UP000019205">
    <property type="component" value="Chromosome"/>
</dbReference>
<dbReference type="OrthoDB" id="5293641at2"/>
<keyword evidence="4 5" id="KW-0472">Membrane</keyword>
<dbReference type="HOGENOM" id="CLU_104582_1_0_6"/>
<evidence type="ECO:0000256" key="4">
    <source>
        <dbReference type="ARBA" id="ARBA00023136"/>
    </source>
</evidence>
<evidence type="ECO:0000256" key="2">
    <source>
        <dbReference type="ARBA" id="ARBA00022692"/>
    </source>
</evidence>
<evidence type="ECO:0000256" key="5">
    <source>
        <dbReference type="SAM" id="Phobius"/>
    </source>
</evidence>
<dbReference type="EMBL" id="AAOA02000001">
    <property type="protein sequence ID" value="EAQ99316.1"/>
    <property type="molecule type" value="Genomic_DNA"/>
</dbReference>
<dbReference type="GO" id="GO:0016020">
    <property type="term" value="C:membrane"/>
    <property type="evidence" value="ECO:0007669"/>
    <property type="project" value="UniProtKB-SubCell"/>
</dbReference>
<reference evidence="7 8" key="1">
    <citation type="journal article" date="2007" name="Proc. Natl. Acad. Sci. U.S.A.">
        <title>Characterization of a marine gammaproteobacterium capable of aerobic anoxygenic photosynthesis.</title>
        <authorList>
            <person name="Fuchs B.M."/>
            <person name="Spring S."/>
            <person name="Teeling H."/>
            <person name="Quast C."/>
            <person name="Wulf J."/>
            <person name="Schattenhofer M."/>
            <person name="Yan S."/>
            <person name="Ferriera S."/>
            <person name="Johnson J."/>
            <person name="Glockner F.O."/>
            <person name="Amann R."/>
        </authorList>
    </citation>
    <scope>NUCLEOTIDE SEQUENCE [LARGE SCALE GENOMIC DNA]</scope>
    <source>
        <strain evidence="7">KT71</strain>
    </source>
</reference>
<keyword evidence="2 5" id="KW-0812">Transmembrane</keyword>
<dbReference type="AlphaFoldDB" id="A4A3P3"/>
<evidence type="ECO:0000259" key="6">
    <source>
        <dbReference type="Pfam" id="PF07298"/>
    </source>
</evidence>
<evidence type="ECO:0000313" key="7">
    <source>
        <dbReference type="EMBL" id="EAQ99316.1"/>
    </source>
</evidence>
<evidence type="ECO:0000256" key="3">
    <source>
        <dbReference type="ARBA" id="ARBA00022989"/>
    </source>
</evidence>
<keyword evidence="8" id="KW-1185">Reference proteome</keyword>
<name>A4A3P3_9GAMM</name>
<sequence length="189" mass="19848">MILLVAGVVLFTGTHLFLGLAPDKVSAARQGWGEGPLKGLVTVFTVAGMALIVLGWRSSDSAWLYTTPSAIRGFASALAILAIYLLVVSNRPSAVKGIVRHPQLTAVLLWAVAHLLLNGDSRSLVLFGGLALWSVLEILVINRRDGAWEKPAAAGVIAEVVTVAIAAIVVVVLVWAHPWYAGMPAVAGL</sequence>
<keyword evidence="3 5" id="KW-1133">Transmembrane helix</keyword>
<comment type="subcellular location">
    <subcellularLocation>
        <location evidence="1">Membrane</location>
        <topology evidence="1">Multi-pass membrane protein</topology>
    </subcellularLocation>
</comment>
<feature type="transmembrane region" description="Helical" evidence="5">
    <location>
        <begin position="124"/>
        <end position="141"/>
    </location>
</feature>
<dbReference type="RefSeq" id="WP_008295762.1">
    <property type="nucleotide sequence ID" value="NZ_CM002299.1"/>
</dbReference>
<reference evidence="7 8" key="2">
    <citation type="journal article" date="2009" name="PLoS ONE">
        <title>The photosynthetic apparatus and its regulation in the aerobic gammaproteobacterium Congregibacter litoralis gen. nov., sp. nov.</title>
        <authorList>
            <person name="Spring S."/>
            <person name="Lunsdorf H."/>
            <person name="Fuchs B.M."/>
            <person name="Tindall B.J."/>
        </authorList>
    </citation>
    <scope>NUCLEOTIDE SEQUENCE [LARGE SCALE GENOMIC DNA]</scope>
    <source>
        <strain evidence="7">KT71</strain>
    </source>
</reference>
<protein>
    <submittedName>
        <fullName evidence="7">Putative membrane protein</fullName>
    </submittedName>
</protein>
<feature type="transmembrane region" description="Helical" evidence="5">
    <location>
        <begin position="37"/>
        <end position="56"/>
    </location>
</feature>
<feature type="transmembrane region" description="Helical" evidence="5">
    <location>
        <begin position="153"/>
        <end position="176"/>
    </location>
</feature>
<dbReference type="STRING" id="314285.KT71_16641"/>
<dbReference type="Pfam" id="PF07298">
    <property type="entry name" value="NnrU"/>
    <property type="match status" value="1"/>
</dbReference>
<evidence type="ECO:0000313" key="8">
    <source>
        <dbReference type="Proteomes" id="UP000019205"/>
    </source>
</evidence>
<organism evidence="7 8">
    <name type="scientific">Congregibacter litoralis KT71</name>
    <dbReference type="NCBI Taxonomy" id="314285"/>
    <lineage>
        <taxon>Bacteria</taxon>
        <taxon>Pseudomonadati</taxon>
        <taxon>Pseudomonadota</taxon>
        <taxon>Gammaproteobacteria</taxon>
        <taxon>Cellvibrionales</taxon>
        <taxon>Halieaceae</taxon>
        <taxon>Congregibacter</taxon>
    </lineage>
</organism>
<feature type="domain" description="NnrU" evidence="6">
    <location>
        <begin position="3"/>
        <end position="184"/>
    </location>
</feature>
<comment type="caution">
    <text evidence="7">The sequence shown here is derived from an EMBL/GenBank/DDBJ whole genome shotgun (WGS) entry which is preliminary data.</text>
</comment>
<proteinExistence type="predicted"/>
<gene>
    <name evidence="7" type="ORF">KT71_16641</name>
</gene>
<feature type="transmembrane region" description="Helical" evidence="5">
    <location>
        <begin position="63"/>
        <end position="86"/>
    </location>
</feature>
<dbReference type="InterPro" id="IPR009915">
    <property type="entry name" value="NnrU_dom"/>
</dbReference>
<dbReference type="eggNOG" id="COG4094">
    <property type="taxonomic scope" value="Bacteria"/>
</dbReference>
<accession>A4A3P3</accession>